<dbReference type="GO" id="GO:0003677">
    <property type="term" value="F:DNA binding"/>
    <property type="evidence" value="ECO:0007669"/>
    <property type="project" value="InterPro"/>
</dbReference>
<evidence type="ECO:0000313" key="1">
    <source>
        <dbReference type="EMBL" id="GGD24224.1"/>
    </source>
</evidence>
<dbReference type="CDD" id="cd00093">
    <property type="entry name" value="HTH_XRE"/>
    <property type="match status" value="1"/>
</dbReference>
<sequence>MTPRERQDLLSRAAEHAFGHRWQSDLARHLGVSIRTAQRWASGDSEVPLGALRDLAIVLRKAASDANASADEIERQLKVLDE</sequence>
<protein>
    <submittedName>
        <fullName evidence="1">Uncharacterized protein</fullName>
    </submittedName>
</protein>
<name>A0A916XZL4_9HYPH</name>
<accession>A0A916XZL4</accession>
<dbReference type="InterPro" id="IPR010982">
    <property type="entry name" value="Lambda_DNA-bd_dom_sf"/>
</dbReference>
<keyword evidence="2" id="KW-1185">Reference proteome</keyword>
<dbReference type="SUPFAM" id="SSF47413">
    <property type="entry name" value="lambda repressor-like DNA-binding domains"/>
    <property type="match status" value="1"/>
</dbReference>
<dbReference type="AlphaFoldDB" id="A0A916XZL4"/>
<dbReference type="EMBL" id="BMJJ01000006">
    <property type="protein sequence ID" value="GGD24224.1"/>
    <property type="molecule type" value="Genomic_DNA"/>
</dbReference>
<gene>
    <name evidence="1" type="ORF">GCM10011335_28940</name>
</gene>
<dbReference type="RefSeq" id="WP_188851837.1">
    <property type="nucleotide sequence ID" value="NZ_BMJJ01000006.1"/>
</dbReference>
<reference evidence="1" key="2">
    <citation type="submission" date="2020-09" db="EMBL/GenBank/DDBJ databases">
        <authorList>
            <person name="Sun Q."/>
            <person name="Zhou Y."/>
        </authorList>
    </citation>
    <scope>NUCLEOTIDE SEQUENCE</scope>
    <source>
        <strain evidence="1">CGMCC 1.15493</strain>
    </source>
</reference>
<organism evidence="1 2">
    <name type="scientific">Aureimonas glaciei</name>
    <dbReference type="NCBI Taxonomy" id="1776957"/>
    <lineage>
        <taxon>Bacteria</taxon>
        <taxon>Pseudomonadati</taxon>
        <taxon>Pseudomonadota</taxon>
        <taxon>Alphaproteobacteria</taxon>
        <taxon>Hyphomicrobiales</taxon>
        <taxon>Aurantimonadaceae</taxon>
        <taxon>Aureimonas</taxon>
    </lineage>
</organism>
<proteinExistence type="predicted"/>
<comment type="caution">
    <text evidence="1">The sequence shown here is derived from an EMBL/GenBank/DDBJ whole genome shotgun (WGS) entry which is preliminary data.</text>
</comment>
<dbReference type="InterPro" id="IPR001387">
    <property type="entry name" value="Cro/C1-type_HTH"/>
</dbReference>
<evidence type="ECO:0000313" key="2">
    <source>
        <dbReference type="Proteomes" id="UP000613160"/>
    </source>
</evidence>
<reference evidence="1" key="1">
    <citation type="journal article" date="2014" name="Int. J. Syst. Evol. Microbiol.">
        <title>Complete genome sequence of Corynebacterium casei LMG S-19264T (=DSM 44701T), isolated from a smear-ripened cheese.</title>
        <authorList>
            <consortium name="US DOE Joint Genome Institute (JGI-PGF)"/>
            <person name="Walter F."/>
            <person name="Albersmeier A."/>
            <person name="Kalinowski J."/>
            <person name="Ruckert C."/>
        </authorList>
    </citation>
    <scope>NUCLEOTIDE SEQUENCE</scope>
    <source>
        <strain evidence="1">CGMCC 1.15493</strain>
    </source>
</reference>
<dbReference type="Proteomes" id="UP000613160">
    <property type="component" value="Unassembled WGS sequence"/>
</dbReference>